<dbReference type="GeneID" id="84590488"/>
<name>A0AAJ8BPU9_ASPNG</name>
<reference evidence="1" key="2">
    <citation type="submission" date="2025-08" db="UniProtKB">
        <authorList>
            <consortium name="RefSeq"/>
        </authorList>
    </citation>
    <scope>IDENTIFICATION</scope>
</reference>
<dbReference type="RefSeq" id="XP_059600090.1">
    <property type="nucleotide sequence ID" value="XM_059746647.1"/>
</dbReference>
<sequence>MGDYKSRHTPATPEEKARFLPSNAPHPYYYGRVAIALLAGHGKLSREFVGLFGFSATGLLPKLAD</sequence>
<dbReference type="VEuPathDB" id="FungiDB:An02g11740"/>
<protein>
    <submittedName>
        <fullName evidence="1">Uncharacterized protein</fullName>
    </submittedName>
</protein>
<organism evidence="1">
    <name type="scientific">Aspergillus niger</name>
    <dbReference type="NCBI Taxonomy" id="5061"/>
    <lineage>
        <taxon>Eukaryota</taxon>
        <taxon>Fungi</taxon>
        <taxon>Dikarya</taxon>
        <taxon>Ascomycota</taxon>
        <taxon>Pezizomycotina</taxon>
        <taxon>Eurotiomycetes</taxon>
        <taxon>Eurotiomycetidae</taxon>
        <taxon>Eurotiales</taxon>
        <taxon>Aspergillaceae</taxon>
        <taxon>Aspergillus</taxon>
        <taxon>Aspergillus subgen. Circumdati</taxon>
    </lineage>
</organism>
<evidence type="ECO:0000313" key="1">
    <source>
        <dbReference type="RefSeq" id="XP_059600090.1"/>
    </source>
</evidence>
<reference evidence="1" key="1">
    <citation type="submission" date="2025-02" db="EMBL/GenBank/DDBJ databases">
        <authorList>
            <consortium name="NCBI Genome Project"/>
        </authorList>
    </citation>
    <scope>NUCLEOTIDE SEQUENCE</scope>
</reference>
<dbReference type="KEGG" id="ang:An02g11740"/>
<accession>A0AAJ8BPU9</accession>
<proteinExistence type="predicted"/>
<gene>
    <name evidence="1" type="ORF">An02g11740</name>
</gene>
<dbReference type="AlphaFoldDB" id="A0AAJ8BPU9"/>